<gene>
    <name evidence="1" type="ORF">BDB_100202</name>
</gene>
<reference evidence="1" key="2">
    <citation type="submission" date="2011-04" db="EMBL/GenBank/DDBJ databases">
        <authorList>
            <person name="Genoscope - CEA"/>
        </authorList>
    </citation>
    <scope>NUCLEOTIDE SEQUENCE</scope>
    <source>
        <strain evidence="1">R229</strain>
    </source>
</reference>
<protein>
    <submittedName>
        <fullName evidence="1">Uncharacterized protein</fullName>
    </submittedName>
</protein>
<organism evidence="1">
    <name type="scientific">blood disease bacterium R229</name>
    <dbReference type="NCBI Taxonomy" id="741978"/>
    <lineage>
        <taxon>Bacteria</taxon>
        <taxon>Pseudomonadati</taxon>
        <taxon>Pseudomonadota</taxon>
        <taxon>Betaproteobacteria</taxon>
        <taxon>Burkholderiales</taxon>
        <taxon>Burkholderiaceae</taxon>
        <taxon>Ralstonia</taxon>
        <taxon>Ralstonia solanacearum species complex</taxon>
    </lineage>
</organism>
<name>G2ZNA3_9RALS</name>
<dbReference type="AlphaFoldDB" id="G2ZNA3"/>
<proteinExistence type="predicted"/>
<accession>G2ZNA3</accession>
<dbReference type="EMBL" id="FR854066">
    <property type="protein sequence ID" value="CCA80522.1"/>
    <property type="molecule type" value="Genomic_DNA"/>
</dbReference>
<reference evidence="1" key="1">
    <citation type="journal article" date="2011" name="PLoS ONE">
        <title>Ralstonia syzygii, the Blood Disease Bacterium and some Asian R. solanacearum strains form a single genomic species despite divergent lifestyles.</title>
        <authorList>
            <person name="Remenant B."/>
            <person name="de Cambiaire J.C."/>
            <person name="Cellier G."/>
            <person name="Jacobs J.M."/>
            <person name="Mangenot S."/>
            <person name="Barbe V."/>
            <person name="Lajus A."/>
            <person name="Vallenet D."/>
            <person name="Medigue C."/>
            <person name="Fegan M."/>
            <person name="Allen C."/>
            <person name="Prior P."/>
        </authorList>
    </citation>
    <scope>NUCLEOTIDE SEQUENCE</scope>
    <source>
        <strain evidence="1">R229</strain>
    </source>
</reference>
<sequence length="29" mass="3079">MPSAEPMPLGTVYDKVAGAVFIAPQTSHY</sequence>
<evidence type="ECO:0000313" key="1">
    <source>
        <dbReference type="EMBL" id="CCA80522.1"/>
    </source>
</evidence>